<evidence type="ECO:0000256" key="1">
    <source>
        <dbReference type="SAM" id="SignalP"/>
    </source>
</evidence>
<proteinExistence type="predicted"/>
<evidence type="ECO:0000313" key="2">
    <source>
        <dbReference type="EMBL" id="KAL1399624.1"/>
    </source>
</evidence>
<dbReference type="Proteomes" id="UP001562425">
    <property type="component" value="Unassembled WGS sequence"/>
</dbReference>
<evidence type="ECO:0000313" key="3">
    <source>
        <dbReference type="Proteomes" id="UP001562425"/>
    </source>
</evidence>
<reference evidence="2 3" key="1">
    <citation type="submission" date="2024-05" db="EMBL/GenBank/DDBJ databases">
        <title>Culex pipiens pipiens assembly and annotation.</title>
        <authorList>
            <person name="Alout H."/>
            <person name="Durand T."/>
        </authorList>
    </citation>
    <scope>NUCLEOTIDE SEQUENCE [LARGE SCALE GENOMIC DNA]</scope>
    <source>
        <strain evidence="2">HA-2024</strain>
        <tissue evidence="2">Whole body</tissue>
    </source>
</reference>
<accession>A0ABD1DIQ2</accession>
<sequence>MKTFNNAHLWTVVAFLLALTVGGALGKRGIFSNVNPKGELSYFRGAIAPTDVLCLKFYIGKKTTLPLQVPVLTNLPLSAIKATAWEFNKIGFQMDVQIGGLGATTTVLNFHGPDKALYPIEVECYCAAAPPP</sequence>
<comment type="caution">
    <text evidence="2">The sequence shown here is derived from an EMBL/GenBank/DDBJ whole genome shotgun (WGS) entry which is preliminary data.</text>
</comment>
<dbReference type="EMBL" id="JBEHCU010005490">
    <property type="protein sequence ID" value="KAL1399624.1"/>
    <property type="molecule type" value="Genomic_DNA"/>
</dbReference>
<feature type="signal peptide" evidence="1">
    <location>
        <begin position="1"/>
        <end position="26"/>
    </location>
</feature>
<gene>
    <name evidence="2" type="ORF">pipiens_008060</name>
</gene>
<organism evidence="2 3">
    <name type="scientific">Culex pipiens pipiens</name>
    <name type="common">Northern house mosquito</name>
    <dbReference type="NCBI Taxonomy" id="38569"/>
    <lineage>
        <taxon>Eukaryota</taxon>
        <taxon>Metazoa</taxon>
        <taxon>Ecdysozoa</taxon>
        <taxon>Arthropoda</taxon>
        <taxon>Hexapoda</taxon>
        <taxon>Insecta</taxon>
        <taxon>Pterygota</taxon>
        <taxon>Neoptera</taxon>
        <taxon>Endopterygota</taxon>
        <taxon>Diptera</taxon>
        <taxon>Nematocera</taxon>
        <taxon>Culicoidea</taxon>
        <taxon>Culicidae</taxon>
        <taxon>Culicinae</taxon>
        <taxon>Culicini</taxon>
        <taxon>Culex</taxon>
        <taxon>Culex</taxon>
    </lineage>
</organism>
<dbReference type="AlphaFoldDB" id="A0ABD1DIQ2"/>
<protein>
    <submittedName>
        <fullName evidence="2">Uncharacterized protein</fullName>
    </submittedName>
</protein>
<feature type="chain" id="PRO_5044849341" evidence="1">
    <location>
        <begin position="27"/>
        <end position="132"/>
    </location>
</feature>
<keyword evidence="3" id="KW-1185">Reference proteome</keyword>
<name>A0ABD1DIQ2_CULPP</name>
<keyword evidence="1" id="KW-0732">Signal</keyword>